<evidence type="ECO:0000256" key="2">
    <source>
        <dbReference type="SAM" id="Phobius"/>
    </source>
</evidence>
<evidence type="ECO:0000256" key="1">
    <source>
        <dbReference type="SAM" id="MobiDB-lite"/>
    </source>
</evidence>
<dbReference type="Proteomes" id="UP000196084">
    <property type="component" value="Unassembled WGS sequence"/>
</dbReference>
<dbReference type="OrthoDB" id="53394at2157"/>
<proteinExistence type="predicted"/>
<sequence length="118" mass="13251">MASRRATGTLIVAISSFGLGFALHPFVENLSISLMFFGLFVGAPLFYFLYPTVVGESSDQSETKSDTDHADPLETLKHEYAAGRLTESEFEHKLQRLVDLEDEAPERHAHNPNLNRER</sequence>
<dbReference type="AlphaFoldDB" id="A0A202E9I3"/>
<feature type="transmembrane region" description="Helical" evidence="2">
    <location>
        <begin position="32"/>
        <end position="50"/>
    </location>
</feature>
<gene>
    <name evidence="3" type="ORF">B2G88_11140</name>
</gene>
<accession>A0A202E9I3</accession>
<keyword evidence="2" id="KW-0472">Membrane</keyword>
<reference evidence="3 4" key="1">
    <citation type="submission" date="2017-02" db="EMBL/GenBank/DDBJ databases">
        <title>Natronthermophilus aegyptiacus gen. nov.,sp. nov., an aerobic, extremely halophilic alkalithermophilic archaeon isolated from the athalassohaline Wadi An Natrun, Egypt.</title>
        <authorList>
            <person name="Zhao B."/>
        </authorList>
    </citation>
    <scope>NUCLEOTIDE SEQUENCE [LARGE SCALE GENOMIC DNA]</scope>
    <source>
        <strain evidence="3 4">CGMCC 1.3597</strain>
    </source>
</reference>
<keyword evidence="2" id="KW-1133">Transmembrane helix</keyword>
<dbReference type="RefSeq" id="WP_054862457.1">
    <property type="nucleotide sequence ID" value="NZ_MWPH01000002.1"/>
</dbReference>
<evidence type="ECO:0000313" key="4">
    <source>
        <dbReference type="Proteomes" id="UP000196084"/>
    </source>
</evidence>
<comment type="caution">
    <text evidence="3">The sequence shown here is derived from an EMBL/GenBank/DDBJ whole genome shotgun (WGS) entry which is preliminary data.</text>
</comment>
<keyword evidence="4" id="KW-1185">Reference proteome</keyword>
<evidence type="ECO:0008006" key="5">
    <source>
        <dbReference type="Google" id="ProtNLM"/>
    </source>
</evidence>
<dbReference type="EMBL" id="MWPH01000002">
    <property type="protein sequence ID" value="OVE84912.1"/>
    <property type="molecule type" value="Genomic_DNA"/>
</dbReference>
<evidence type="ECO:0000313" key="3">
    <source>
        <dbReference type="EMBL" id="OVE84912.1"/>
    </source>
</evidence>
<name>A0A202E9I3_9EURY</name>
<feature type="region of interest" description="Disordered" evidence="1">
    <location>
        <begin position="96"/>
        <end position="118"/>
    </location>
</feature>
<keyword evidence="2" id="KW-0812">Transmembrane</keyword>
<organism evidence="3 4">
    <name type="scientific">Natronolimnobius baerhuensis</name>
    <dbReference type="NCBI Taxonomy" id="253108"/>
    <lineage>
        <taxon>Archaea</taxon>
        <taxon>Methanobacteriati</taxon>
        <taxon>Methanobacteriota</taxon>
        <taxon>Stenosarchaea group</taxon>
        <taxon>Halobacteria</taxon>
        <taxon>Halobacteriales</taxon>
        <taxon>Natrialbaceae</taxon>
        <taxon>Natronolimnobius</taxon>
    </lineage>
</organism>
<protein>
    <recommendedName>
        <fullName evidence="5">SHOCT domain-containing protein</fullName>
    </recommendedName>
</protein>